<evidence type="ECO:0000256" key="4">
    <source>
        <dbReference type="ARBA" id="ARBA00023284"/>
    </source>
</evidence>
<dbReference type="GO" id="GO:0017004">
    <property type="term" value="P:cytochrome complex assembly"/>
    <property type="evidence" value="ECO:0007669"/>
    <property type="project" value="UniProtKB-KW"/>
</dbReference>
<dbReference type="OrthoDB" id="9815205at2"/>
<evidence type="ECO:0000256" key="3">
    <source>
        <dbReference type="ARBA" id="ARBA00023157"/>
    </source>
</evidence>
<evidence type="ECO:0000259" key="6">
    <source>
        <dbReference type="PROSITE" id="PS51352"/>
    </source>
</evidence>
<reference evidence="8" key="1">
    <citation type="submission" date="2017-01" db="EMBL/GenBank/DDBJ databases">
        <authorList>
            <person name="Varghese N."/>
            <person name="Submissions S."/>
        </authorList>
    </citation>
    <scope>NUCLEOTIDE SEQUENCE [LARGE SCALE GENOMIC DNA]</scope>
    <source>
        <strain evidence="8">DSM 46698</strain>
    </source>
</reference>
<dbReference type="PANTHER" id="PTHR42852:SF6">
    <property type="entry name" value="THIOL:DISULFIDE INTERCHANGE PROTEIN DSBE"/>
    <property type="match status" value="1"/>
</dbReference>
<comment type="subcellular location">
    <subcellularLocation>
        <location evidence="1">Cell envelope</location>
    </subcellularLocation>
</comment>
<proteinExistence type="predicted"/>
<keyword evidence="3" id="KW-1015">Disulfide bond</keyword>
<dbReference type="PROSITE" id="PS51352">
    <property type="entry name" value="THIOREDOXIN_2"/>
    <property type="match status" value="1"/>
</dbReference>
<accession>A0A1N7PN74</accession>
<dbReference type="InterPro" id="IPR050553">
    <property type="entry name" value="Thioredoxin_ResA/DsbE_sf"/>
</dbReference>
<protein>
    <submittedName>
        <fullName evidence="7">Cytochrome oxidase Cu insertion factor, SCO1/SenC/PrrC family</fullName>
    </submittedName>
</protein>
<name>A0A1N7PN74_9BACT</name>
<keyword evidence="8" id="KW-1185">Reference proteome</keyword>
<dbReference type="Proteomes" id="UP000186026">
    <property type="component" value="Unassembled WGS sequence"/>
</dbReference>
<keyword evidence="5" id="KW-0732">Signal</keyword>
<dbReference type="STRING" id="529505.SAMN05421761_11838"/>
<feature type="signal peptide" evidence="5">
    <location>
        <begin position="1"/>
        <end position="38"/>
    </location>
</feature>
<evidence type="ECO:0000256" key="5">
    <source>
        <dbReference type="SAM" id="SignalP"/>
    </source>
</evidence>
<feature type="domain" description="Thioredoxin" evidence="6">
    <location>
        <begin position="400"/>
        <end position="546"/>
    </location>
</feature>
<dbReference type="InterPro" id="IPR036249">
    <property type="entry name" value="Thioredoxin-like_sf"/>
</dbReference>
<dbReference type="AlphaFoldDB" id="A0A1N7PN74"/>
<keyword evidence="2" id="KW-0201">Cytochrome c-type biogenesis</keyword>
<dbReference type="GO" id="GO:0030313">
    <property type="term" value="C:cell envelope"/>
    <property type="evidence" value="ECO:0007669"/>
    <property type="project" value="UniProtKB-SubCell"/>
</dbReference>
<dbReference type="Pfam" id="PF13905">
    <property type="entry name" value="Thioredoxin_8"/>
    <property type="match status" value="1"/>
</dbReference>
<dbReference type="InterPro" id="IPR013766">
    <property type="entry name" value="Thioredoxin_domain"/>
</dbReference>
<dbReference type="PANTHER" id="PTHR42852">
    <property type="entry name" value="THIOL:DISULFIDE INTERCHANGE PROTEIN DSBE"/>
    <property type="match status" value="1"/>
</dbReference>
<evidence type="ECO:0000256" key="2">
    <source>
        <dbReference type="ARBA" id="ARBA00022748"/>
    </source>
</evidence>
<organism evidence="7 8">
    <name type="scientific">Belliella pelovolcani</name>
    <dbReference type="NCBI Taxonomy" id="529505"/>
    <lineage>
        <taxon>Bacteria</taxon>
        <taxon>Pseudomonadati</taxon>
        <taxon>Bacteroidota</taxon>
        <taxon>Cytophagia</taxon>
        <taxon>Cytophagales</taxon>
        <taxon>Cyclobacteriaceae</taxon>
        <taxon>Belliella</taxon>
    </lineage>
</organism>
<dbReference type="SUPFAM" id="SSF52833">
    <property type="entry name" value="Thioredoxin-like"/>
    <property type="match status" value="1"/>
</dbReference>
<dbReference type="EMBL" id="FTOP01000018">
    <property type="protein sequence ID" value="SIT12038.1"/>
    <property type="molecule type" value="Genomic_DNA"/>
</dbReference>
<evidence type="ECO:0000256" key="1">
    <source>
        <dbReference type="ARBA" id="ARBA00004196"/>
    </source>
</evidence>
<dbReference type="RefSeq" id="WP_084565974.1">
    <property type="nucleotide sequence ID" value="NZ_FTOP01000018.1"/>
</dbReference>
<evidence type="ECO:0000313" key="8">
    <source>
        <dbReference type="Proteomes" id="UP000186026"/>
    </source>
</evidence>
<gene>
    <name evidence="7" type="ORF">SAMN05421761_11838</name>
</gene>
<evidence type="ECO:0000313" key="7">
    <source>
        <dbReference type="EMBL" id="SIT12038.1"/>
    </source>
</evidence>
<feature type="chain" id="PRO_5013088700" evidence="5">
    <location>
        <begin position="39"/>
        <end position="547"/>
    </location>
</feature>
<sequence length="547" mass="62475">MNPIKLPKSHFNSVSPCSSVVKKILTISLLLFVKVAFAQSPAQEASESSFTSLSSNPTPFYIMVELRGRDLPDSVMKFYFWEYFIDASFKSLPPTVSEVKAEKGTIFSGNIGAEIYQYTSPPISNPALLHTFFGFDYLLKDLYIFPGDTVKLLVDRDNARSYFIGKNSDTYQVQLDLARENQKALKLQNPVMFGATVQSMTKEENSKKLYEKAVANQNNDINKLIRFLGTKEDRQGYLNEIRIDLDGKVIPGYDILKTYKNTISEDQYELFLAEQIGKAFYKPLNTLNRFLIDIEGDKDAFVNQIDTLGNLNFNSNLITYAYAYQNFLLEKASVLYRSGYKSILQSFDQYPLELREILATRFLGKYFKSISNPNEYLSYAMERATLPWTNEVLNQLSQSRAVGADFIGVNLPNHTGDHVSSADWEGKIVLIDFWFTGCKACIDYYENCIKPAEEYFKDNPNVLFVSINSDRNQSIWLKSLESERYTSKHATNLFAGQEQGKELLTFYNINSYPSQLLLDKEQKILRSGSFARNPEALKEIIEEALNK</sequence>
<keyword evidence="4" id="KW-0676">Redox-active center</keyword>
<dbReference type="Gene3D" id="3.40.30.10">
    <property type="entry name" value="Glutaredoxin"/>
    <property type="match status" value="1"/>
</dbReference>
<dbReference type="InterPro" id="IPR012336">
    <property type="entry name" value="Thioredoxin-like_fold"/>
</dbReference>